<keyword evidence="6" id="KW-0472">Membrane</keyword>
<evidence type="ECO:0000259" key="9">
    <source>
        <dbReference type="Pfam" id="PF01103"/>
    </source>
</evidence>
<comment type="similarity">
    <text evidence="2">Belongs to the SAM50/omp85 family.</text>
</comment>
<dbReference type="InterPro" id="IPR000184">
    <property type="entry name" value="Bac_surfAg_D15"/>
</dbReference>
<sequence length="478" mass="51053">MSAAPESAESGAAAEAPSFDFESAFDRLAGARCRVERIMLVGLERTKRSVVEAELLRVKGARTLEEIRDAALEAYGELMALDVFDAVDVVLGEGKTPDSCTVVARFREKSMLRLHAGTYVQGVEGSVQTSLNLTNPLGYAEQVSVGAEYGSQSSSEFHLALTKPKPWGKPLLADVRLHQLGHNYQRWSSYAELLRGGQVTLSSEDGQHAVSHELGWRRLSDPGRSASRAVLGQLGDSMLSAVKYVRRAECFDDLAFPTKGWGFRSESQLAGLGADASLLRFAKQHFTGKAAFAVAPGAALTVSAEAGVLLPWGAGGWRKPSPISDRFFLGGTGAGALRGFAQKGVGPSDARRPSAEAGAGGEESPRRLRQRDALGGDLFCSLVAAVNFQLPSESLRAAGIHGHVFVNGGSMVGLAGGGRPFQQAWHEFATTFRWSVGAGIVWPTTIGRLELNVCQVLAKQPFDQPRTGLQFGFVPPAW</sequence>
<dbReference type="AlphaFoldDB" id="A0A2P6VJ94"/>
<evidence type="ECO:0000256" key="1">
    <source>
        <dbReference type="ARBA" id="ARBA00004374"/>
    </source>
</evidence>
<reference evidence="10 11" key="1">
    <citation type="journal article" date="2018" name="Plant J.">
        <title>Genome sequences of Chlorella sorokiniana UTEX 1602 and Micractinium conductrix SAG 241.80: implications to maltose excretion by a green alga.</title>
        <authorList>
            <person name="Arriola M.B."/>
            <person name="Velmurugan N."/>
            <person name="Zhang Y."/>
            <person name="Plunkett M.H."/>
            <person name="Hondzo H."/>
            <person name="Barney B.M."/>
        </authorList>
    </citation>
    <scope>NUCLEOTIDE SEQUENCE [LARGE SCALE GENOMIC DNA]</scope>
    <source>
        <strain evidence="10 11">SAG 241.80</strain>
    </source>
</reference>
<evidence type="ECO:0000256" key="2">
    <source>
        <dbReference type="ARBA" id="ARBA00010913"/>
    </source>
</evidence>
<dbReference type="PANTHER" id="PTHR12815">
    <property type="entry name" value="SORTING AND ASSEMBLY MACHINERY SAMM50 PROTEIN FAMILY MEMBER"/>
    <property type="match status" value="1"/>
</dbReference>
<evidence type="ECO:0000256" key="8">
    <source>
        <dbReference type="SAM" id="MobiDB-lite"/>
    </source>
</evidence>
<dbReference type="Proteomes" id="UP000239649">
    <property type="component" value="Unassembled WGS sequence"/>
</dbReference>
<dbReference type="EMBL" id="LHPF02000005">
    <property type="protein sequence ID" value="PSC74144.1"/>
    <property type="molecule type" value="Genomic_DNA"/>
</dbReference>
<dbReference type="GO" id="GO:0009707">
    <property type="term" value="C:chloroplast outer membrane"/>
    <property type="evidence" value="ECO:0007669"/>
    <property type="project" value="UniProtKB-SubCell"/>
</dbReference>
<dbReference type="Gene3D" id="2.40.160.50">
    <property type="entry name" value="membrane protein fhac: a member of the omp85/tpsb transporter family"/>
    <property type="match status" value="1"/>
</dbReference>
<gene>
    <name evidence="10" type="ORF">C2E20_2727</name>
</gene>
<evidence type="ECO:0000313" key="11">
    <source>
        <dbReference type="Proteomes" id="UP000239649"/>
    </source>
</evidence>
<proteinExistence type="inferred from homology"/>
<evidence type="ECO:0000256" key="5">
    <source>
        <dbReference type="ARBA" id="ARBA00022805"/>
    </source>
</evidence>
<keyword evidence="11" id="KW-1185">Reference proteome</keyword>
<evidence type="ECO:0000313" key="10">
    <source>
        <dbReference type="EMBL" id="PSC74144.1"/>
    </source>
</evidence>
<evidence type="ECO:0000256" key="3">
    <source>
        <dbReference type="ARBA" id="ARBA00022452"/>
    </source>
</evidence>
<keyword evidence="5" id="KW-1002">Plastid outer membrane</keyword>
<keyword evidence="5" id="KW-0934">Plastid</keyword>
<comment type="subcellular location">
    <subcellularLocation>
        <location evidence="1">Mitochondrion outer membrane</location>
        <topology evidence="1">Multi-pass membrane protein</topology>
    </subcellularLocation>
    <subcellularLocation>
        <location evidence="7">Plastid</location>
        <location evidence="7">Chloroplast outer membrane</location>
    </subcellularLocation>
</comment>
<protein>
    <submittedName>
        <fullName evidence="10">Sorting and assembly machinery component 50-like protein B-like</fullName>
    </submittedName>
</protein>
<evidence type="ECO:0000256" key="4">
    <source>
        <dbReference type="ARBA" id="ARBA00022692"/>
    </source>
</evidence>
<feature type="domain" description="Bacterial surface antigen (D15)" evidence="9">
    <location>
        <begin position="135"/>
        <end position="472"/>
    </location>
</feature>
<feature type="region of interest" description="Disordered" evidence="8">
    <location>
        <begin position="342"/>
        <end position="367"/>
    </location>
</feature>
<name>A0A2P6VJ94_9CHLO</name>
<evidence type="ECO:0000256" key="6">
    <source>
        <dbReference type="ARBA" id="ARBA00023136"/>
    </source>
</evidence>
<dbReference type="OrthoDB" id="1724197at2759"/>
<keyword evidence="4" id="KW-0812">Transmembrane</keyword>
<dbReference type="STRING" id="554055.A0A2P6VJ94"/>
<keyword evidence="3" id="KW-1134">Transmembrane beta strand</keyword>
<comment type="caution">
    <text evidence="10">The sequence shown here is derived from an EMBL/GenBank/DDBJ whole genome shotgun (WGS) entry which is preliminary data.</text>
</comment>
<dbReference type="GO" id="GO:0005741">
    <property type="term" value="C:mitochondrial outer membrane"/>
    <property type="evidence" value="ECO:0007669"/>
    <property type="project" value="UniProtKB-SubCell"/>
</dbReference>
<evidence type="ECO:0000256" key="7">
    <source>
        <dbReference type="ARBA" id="ARBA00024013"/>
    </source>
</evidence>
<dbReference type="InterPro" id="IPR039910">
    <property type="entry name" value="D15-like"/>
</dbReference>
<dbReference type="Pfam" id="PF01103">
    <property type="entry name" value="Omp85"/>
    <property type="match status" value="1"/>
</dbReference>
<accession>A0A2P6VJ94</accession>
<dbReference type="PANTHER" id="PTHR12815:SF18">
    <property type="entry name" value="SORTING AND ASSEMBLY MACHINERY COMPONENT 50 HOMOLOG"/>
    <property type="match status" value="1"/>
</dbReference>
<organism evidence="10 11">
    <name type="scientific">Micractinium conductrix</name>
    <dbReference type="NCBI Taxonomy" id="554055"/>
    <lineage>
        <taxon>Eukaryota</taxon>
        <taxon>Viridiplantae</taxon>
        <taxon>Chlorophyta</taxon>
        <taxon>core chlorophytes</taxon>
        <taxon>Trebouxiophyceae</taxon>
        <taxon>Chlorellales</taxon>
        <taxon>Chlorellaceae</taxon>
        <taxon>Chlorella clade</taxon>
        <taxon>Micractinium</taxon>
    </lineage>
</organism>